<organism evidence="1 2">
    <name type="scientific">Tagetes erecta</name>
    <name type="common">African marigold</name>
    <dbReference type="NCBI Taxonomy" id="13708"/>
    <lineage>
        <taxon>Eukaryota</taxon>
        <taxon>Viridiplantae</taxon>
        <taxon>Streptophyta</taxon>
        <taxon>Embryophyta</taxon>
        <taxon>Tracheophyta</taxon>
        <taxon>Spermatophyta</taxon>
        <taxon>Magnoliopsida</taxon>
        <taxon>eudicotyledons</taxon>
        <taxon>Gunneridae</taxon>
        <taxon>Pentapetalae</taxon>
        <taxon>asterids</taxon>
        <taxon>campanulids</taxon>
        <taxon>Asterales</taxon>
        <taxon>Asteraceae</taxon>
        <taxon>Asteroideae</taxon>
        <taxon>Heliantheae alliance</taxon>
        <taxon>Tageteae</taxon>
        <taxon>Tagetes</taxon>
    </lineage>
</organism>
<gene>
    <name evidence="1" type="ORF">QVD17_30596</name>
</gene>
<comment type="caution">
    <text evidence="1">The sequence shown here is derived from an EMBL/GenBank/DDBJ whole genome shotgun (WGS) entry which is preliminary data.</text>
</comment>
<sequence length="72" mass="7769">MFRVAGSGDAGPKNVGAFFAEKLKTKVESKAIKISISVIIITASWKHFVISAVWAAQKTFEIRIVAAIFCAV</sequence>
<evidence type="ECO:0000313" key="2">
    <source>
        <dbReference type="Proteomes" id="UP001229421"/>
    </source>
</evidence>
<dbReference type="AlphaFoldDB" id="A0AAD8K5X5"/>
<keyword evidence="2" id="KW-1185">Reference proteome</keyword>
<evidence type="ECO:0000313" key="1">
    <source>
        <dbReference type="EMBL" id="KAK1414837.1"/>
    </source>
</evidence>
<dbReference type="EMBL" id="JAUHHV010000008">
    <property type="protein sequence ID" value="KAK1414837.1"/>
    <property type="molecule type" value="Genomic_DNA"/>
</dbReference>
<reference evidence="1" key="1">
    <citation type="journal article" date="2023" name="bioRxiv">
        <title>Improved chromosome-level genome assembly for marigold (Tagetes erecta).</title>
        <authorList>
            <person name="Jiang F."/>
            <person name="Yuan L."/>
            <person name="Wang S."/>
            <person name="Wang H."/>
            <person name="Xu D."/>
            <person name="Wang A."/>
            <person name="Fan W."/>
        </authorList>
    </citation>
    <scope>NUCLEOTIDE SEQUENCE</scope>
    <source>
        <strain evidence="1">WSJ</strain>
        <tissue evidence="1">Leaf</tissue>
    </source>
</reference>
<proteinExistence type="predicted"/>
<dbReference type="Proteomes" id="UP001229421">
    <property type="component" value="Unassembled WGS sequence"/>
</dbReference>
<protein>
    <submittedName>
        <fullName evidence="1">Uncharacterized protein</fullName>
    </submittedName>
</protein>
<name>A0AAD8K5X5_TARER</name>
<accession>A0AAD8K5X5</accession>